<evidence type="ECO:0000256" key="12">
    <source>
        <dbReference type="RuleBase" id="RU362118"/>
    </source>
</evidence>
<keyword evidence="13" id="KW-0032">Aminotransferase</keyword>
<dbReference type="SUPFAM" id="SSF53383">
    <property type="entry name" value="PLP-dependent transferases"/>
    <property type="match status" value="1"/>
</dbReference>
<keyword evidence="16" id="KW-1185">Reference proteome</keyword>
<dbReference type="Proteomes" id="UP000521676">
    <property type="component" value="Unassembled WGS sequence"/>
</dbReference>
<name>A0A8T7LSJ8_9CHLR</name>
<evidence type="ECO:0000256" key="2">
    <source>
        <dbReference type="ARBA" id="ARBA00008667"/>
    </source>
</evidence>
<evidence type="ECO:0000313" key="15">
    <source>
        <dbReference type="Proteomes" id="UP000521676"/>
    </source>
</evidence>
<evidence type="ECO:0000256" key="10">
    <source>
        <dbReference type="ARBA" id="ARBA00052699"/>
    </source>
</evidence>
<reference evidence="13 15" key="1">
    <citation type="submission" date="2020-06" db="EMBL/GenBank/DDBJ databases">
        <title>Anoxygenic phototrophic Chloroflexota member uses a Type I reaction center.</title>
        <authorList>
            <person name="Tsuji J.M."/>
            <person name="Shaw N.A."/>
            <person name="Nagashima S."/>
            <person name="Venkiteswaran J."/>
            <person name="Schiff S.L."/>
            <person name="Hanada S."/>
            <person name="Tank M."/>
            <person name="Neufeld J.D."/>
        </authorList>
    </citation>
    <scope>NUCLEOTIDE SEQUENCE [LARGE SCALE GENOMIC DNA]</scope>
    <source>
        <strain evidence="13">L227-S17</strain>
    </source>
</reference>
<keyword evidence="13" id="KW-0808">Transferase</keyword>
<protein>
    <recommendedName>
        <fullName evidence="4">L-methionine gamma-lyase</fullName>
        <ecNumber evidence="3">4.4.1.11</ecNumber>
        <ecNumber evidence="7">4.4.1.2</ecNumber>
    </recommendedName>
    <alternativeName>
        <fullName evidence="8">Homocysteine desulfhydrase</fullName>
    </alternativeName>
</protein>
<dbReference type="FunFam" id="3.40.640.10:FF:000046">
    <property type="entry name" value="Cystathionine gamma-lyase"/>
    <property type="match status" value="1"/>
</dbReference>
<dbReference type="EC" id="4.4.1.11" evidence="3"/>
<evidence type="ECO:0000256" key="11">
    <source>
        <dbReference type="PIRSR" id="PIRSR001434-2"/>
    </source>
</evidence>
<dbReference type="Pfam" id="PF01053">
    <property type="entry name" value="Cys_Met_Meta_PP"/>
    <property type="match status" value="1"/>
</dbReference>
<dbReference type="RefSeq" id="WP_341468772.1">
    <property type="nucleotide sequence ID" value="NZ_CP128399.1"/>
</dbReference>
<dbReference type="AlphaFoldDB" id="A0A8T7LSJ8"/>
<dbReference type="CDD" id="cd00614">
    <property type="entry name" value="CGS_like"/>
    <property type="match status" value="1"/>
</dbReference>
<proteinExistence type="inferred from homology"/>
<dbReference type="GO" id="GO:0019346">
    <property type="term" value="P:transsulfuration"/>
    <property type="evidence" value="ECO:0007669"/>
    <property type="project" value="InterPro"/>
</dbReference>
<dbReference type="GO" id="GO:0018826">
    <property type="term" value="F:methionine gamma-lyase activity"/>
    <property type="evidence" value="ECO:0007669"/>
    <property type="project" value="UniProtKB-EC"/>
</dbReference>
<evidence type="ECO:0000256" key="9">
    <source>
        <dbReference type="ARBA" id="ARBA00048780"/>
    </source>
</evidence>
<feature type="modified residue" description="N6-(pyridoxal phosphate)lysine" evidence="11">
    <location>
        <position position="210"/>
    </location>
</feature>
<evidence type="ECO:0000256" key="5">
    <source>
        <dbReference type="ARBA" id="ARBA00022898"/>
    </source>
</evidence>
<dbReference type="EMBL" id="CP128399">
    <property type="protein sequence ID" value="WJW66879.1"/>
    <property type="molecule type" value="Genomic_DNA"/>
</dbReference>
<dbReference type="GO" id="GO:0047982">
    <property type="term" value="F:homocysteine desulfhydrase activity"/>
    <property type="evidence" value="ECO:0007669"/>
    <property type="project" value="UniProtKB-EC"/>
</dbReference>
<dbReference type="InterPro" id="IPR015422">
    <property type="entry name" value="PyrdxlP-dep_Trfase_small"/>
</dbReference>
<evidence type="ECO:0000256" key="4">
    <source>
        <dbReference type="ARBA" id="ARBA00019040"/>
    </source>
</evidence>
<dbReference type="Gene3D" id="3.40.640.10">
    <property type="entry name" value="Type I PLP-dependent aspartate aminotransferase-like (Major domain)"/>
    <property type="match status" value="1"/>
</dbReference>
<gene>
    <name evidence="13" type="ORF">HXX08_03880</name>
    <name evidence="14" type="ORF">OZ401_000124</name>
</gene>
<dbReference type="PANTHER" id="PTHR11808:SF80">
    <property type="entry name" value="CYSTATHIONINE GAMMA-LYASE"/>
    <property type="match status" value="1"/>
</dbReference>
<comment type="cofactor">
    <cofactor evidence="1 12">
        <name>pyridoxal 5'-phosphate</name>
        <dbReference type="ChEBI" id="CHEBI:597326"/>
    </cofactor>
</comment>
<dbReference type="Gene3D" id="3.90.1150.10">
    <property type="entry name" value="Aspartate Aminotransferase, domain 1"/>
    <property type="match status" value="1"/>
</dbReference>
<dbReference type="PIRSF" id="PIRSF001434">
    <property type="entry name" value="CGS"/>
    <property type="match status" value="1"/>
</dbReference>
<evidence type="ECO:0000256" key="3">
    <source>
        <dbReference type="ARBA" id="ARBA00012222"/>
    </source>
</evidence>
<dbReference type="InterPro" id="IPR015421">
    <property type="entry name" value="PyrdxlP-dep_Trfase_major"/>
</dbReference>
<dbReference type="EMBL" id="JACATZ010000001">
    <property type="protein sequence ID" value="NWJ44998.1"/>
    <property type="molecule type" value="Genomic_DNA"/>
</dbReference>
<reference evidence="14" key="2">
    <citation type="journal article" date="2024" name="Nature">
        <title>Anoxygenic phototroph of the Chloroflexota uses a type I reaction centre.</title>
        <authorList>
            <person name="Tsuji J.M."/>
            <person name="Shaw N.A."/>
            <person name="Nagashima S."/>
            <person name="Venkiteswaran J.J."/>
            <person name="Schiff S.L."/>
            <person name="Watanabe T."/>
            <person name="Fukui M."/>
            <person name="Hanada S."/>
            <person name="Tank M."/>
            <person name="Neufeld J.D."/>
        </authorList>
    </citation>
    <scope>NUCLEOTIDE SEQUENCE</scope>
    <source>
        <strain evidence="14">L227-S17</strain>
    </source>
</reference>
<evidence type="ECO:0000256" key="6">
    <source>
        <dbReference type="ARBA" id="ARBA00023239"/>
    </source>
</evidence>
<sequence length="394" mass="42422">MATQPSQHGIQTRLIHAPRIADDTTAVSPPIYQTSTFRVNSPEEGAELSNVIAPATLYGRYGTPNTKQVEAALADLEGSEAALAVGSGMAAVTIALMSNLKAGDHLIAQNTHYTATLTLFTHTLPSYGVAVTLVDQRDPEAFARAVRPNTKIIYTESPTNPTMDLTDLQITAEIAHAAGALAITDNTFASTWNQRPLELGYDVVIHSATKYLNGHADVTAGVILGKQALIERAWDYARVMGPVLHPFEAWLLQRGLRTYGLRMAAHNRNALEVAHYLEKHPAVAQVFYPGLPSHPQHELAKRQMKGGFGGMLAFDMKGGFDAAYRLIGRTKICVLAVSLGGVETLITHPASMVHSRQTEEELRAAGILPGLIRLSVGVEDVADIIADLEQALAN</sequence>
<comment type="similarity">
    <text evidence="2">Belongs to the trans-sulfuration enzymes family. L-methionine gamma-lyase subfamily.</text>
</comment>
<dbReference type="EC" id="4.4.1.2" evidence="7"/>
<keyword evidence="6" id="KW-0456">Lyase</keyword>
<organism evidence="13 15">
    <name type="scientific">Candidatus Chlorohelix allophototropha</name>
    <dbReference type="NCBI Taxonomy" id="3003348"/>
    <lineage>
        <taxon>Bacteria</taxon>
        <taxon>Bacillati</taxon>
        <taxon>Chloroflexota</taxon>
        <taxon>Chloroflexia</taxon>
        <taxon>Candidatus Chloroheliales</taxon>
        <taxon>Candidatus Chloroheliaceae</taxon>
        <taxon>Candidatus Chlorohelix</taxon>
    </lineage>
</organism>
<keyword evidence="5 11" id="KW-0663">Pyridoxal phosphate</keyword>
<dbReference type="GO" id="GO:0005737">
    <property type="term" value="C:cytoplasm"/>
    <property type="evidence" value="ECO:0007669"/>
    <property type="project" value="TreeGrafter"/>
</dbReference>
<evidence type="ECO:0000256" key="7">
    <source>
        <dbReference type="ARBA" id="ARBA00047175"/>
    </source>
</evidence>
<comment type="catalytic activity">
    <reaction evidence="9">
        <text>L-homocysteine + H2O = 2-oxobutanoate + hydrogen sulfide + NH4(+) + H(+)</text>
        <dbReference type="Rhea" id="RHEA:14501"/>
        <dbReference type="ChEBI" id="CHEBI:15377"/>
        <dbReference type="ChEBI" id="CHEBI:15378"/>
        <dbReference type="ChEBI" id="CHEBI:16763"/>
        <dbReference type="ChEBI" id="CHEBI:28938"/>
        <dbReference type="ChEBI" id="CHEBI:29919"/>
        <dbReference type="ChEBI" id="CHEBI:58199"/>
        <dbReference type="EC" id="4.4.1.2"/>
    </reaction>
    <physiologicalReaction direction="left-to-right" evidence="9">
        <dbReference type="Rhea" id="RHEA:14502"/>
    </physiologicalReaction>
</comment>
<dbReference type="FunFam" id="3.90.1150.10:FF:000008">
    <property type="entry name" value="Cystathionine gamma-synthase"/>
    <property type="match status" value="1"/>
</dbReference>
<accession>A0A8T7LSJ8</accession>
<dbReference type="Proteomes" id="UP001431572">
    <property type="component" value="Chromosome 1"/>
</dbReference>
<dbReference type="PANTHER" id="PTHR11808">
    <property type="entry name" value="TRANS-SULFURATION ENZYME FAMILY MEMBER"/>
    <property type="match status" value="1"/>
</dbReference>
<evidence type="ECO:0000313" key="14">
    <source>
        <dbReference type="EMBL" id="WJW66879.1"/>
    </source>
</evidence>
<evidence type="ECO:0000256" key="8">
    <source>
        <dbReference type="ARBA" id="ARBA00047199"/>
    </source>
</evidence>
<evidence type="ECO:0000256" key="1">
    <source>
        <dbReference type="ARBA" id="ARBA00001933"/>
    </source>
</evidence>
<comment type="catalytic activity">
    <reaction evidence="10">
        <text>L-methionine + H2O = methanethiol + 2-oxobutanoate + NH4(+)</text>
        <dbReference type="Rhea" id="RHEA:23800"/>
        <dbReference type="ChEBI" id="CHEBI:15377"/>
        <dbReference type="ChEBI" id="CHEBI:16007"/>
        <dbReference type="ChEBI" id="CHEBI:16763"/>
        <dbReference type="ChEBI" id="CHEBI:28938"/>
        <dbReference type="ChEBI" id="CHEBI:57844"/>
        <dbReference type="EC" id="4.4.1.11"/>
    </reaction>
    <physiologicalReaction direction="left-to-right" evidence="10">
        <dbReference type="Rhea" id="RHEA:23801"/>
    </physiologicalReaction>
</comment>
<evidence type="ECO:0000313" key="16">
    <source>
        <dbReference type="Proteomes" id="UP001431572"/>
    </source>
</evidence>
<dbReference type="GO" id="GO:0008483">
    <property type="term" value="F:transaminase activity"/>
    <property type="evidence" value="ECO:0007669"/>
    <property type="project" value="UniProtKB-KW"/>
</dbReference>
<dbReference type="InterPro" id="IPR015424">
    <property type="entry name" value="PyrdxlP-dep_Trfase"/>
</dbReference>
<dbReference type="GO" id="GO:0030170">
    <property type="term" value="F:pyridoxal phosphate binding"/>
    <property type="evidence" value="ECO:0007669"/>
    <property type="project" value="InterPro"/>
</dbReference>
<evidence type="ECO:0000313" key="13">
    <source>
        <dbReference type="EMBL" id="NWJ44998.1"/>
    </source>
</evidence>
<dbReference type="InterPro" id="IPR000277">
    <property type="entry name" value="Cys/Met-Metab_PyrdxlP-dep_enz"/>
</dbReference>